<evidence type="ECO:0000313" key="4">
    <source>
        <dbReference type="EMBL" id="KAG8224547.1"/>
    </source>
</evidence>
<dbReference type="GO" id="GO:0005814">
    <property type="term" value="C:centriole"/>
    <property type="evidence" value="ECO:0007669"/>
    <property type="project" value="TreeGrafter"/>
</dbReference>
<gene>
    <name evidence="4" type="ORF">J437_LFUL002151</name>
</gene>
<keyword evidence="5" id="KW-1185">Reference proteome</keyword>
<dbReference type="InterPro" id="IPR039975">
    <property type="entry name" value="IFT52"/>
</dbReference>
<reference evidence="4" key="2">
    <citation type="submission" date="2017-10" db="EMBL/GenBank/DDBJ databases">
        <title>Ladona fulva Genome sequencing and assembly.</title>
        <authorList>
            <person name="Murali S."/>
            <person name="Richards S."/>
            <person name="Bandaranaike D."/>
            <person name="Bellair M."/>
            <person name="Blankenburg K."/>
            <person name="Chao H."/>
            <person name="Dinh H."/>
            <person name="Doddapaneni H."/>
            <person name="Dugan-Rocha S."/>
            <person name="Elkadiri S."/>
            <person name="Gnanaolivu R."/>
            <person name="Hernandez B."/>
            <person name="Skinner E."/>
            <person name="Javaid M."/>
            <person name="Lee S."/>
            <person name="Li M."/>
            <person name="Ming W."/>
            <person name="Munidasa M."/>
            <person name="Muniz J."/>
            <person name="Nguyen L."/>
            <person name="Hughes D."/>
            <person name="Osuji N."/>
            <person name="Pu L.-L."/>
            <person name="Puazo M."/>
            <person name="Qu C."/>
            <person name="Quiroz J."/>
            <person name="Raj R."/>
            <person name="Weissenberger G."/>
            <person name="Xin Y."/>
            <person name="Zou X."/>
            <person name="Han Y."/>
            <person name="Worley K."/>
            <person name="Muzny D."/>
            <person name="Gibbs R."/>
        </authorList>
    </citation>
    <scope>NUCLEOTIDE SEQUENCE</scope>
    <source>
        <strain evidence="4">Sampled in the wild</strain>
    </source>
</reference>
<accession>A0A8K0JZ02</accession>
<protein>
    <recommendedName>
        <fullName evidence="6">Intraflagellar transport protein 52-like protein</fullName>
    </recommendedName>
</protein>
<evidence type="ECO:0000313" key="5">
    <source>
        <dbReference type="Proteomes" id="UP000792457"/>
    </source>
</evidence>
<dbReference type="Pfam" id="PF23352">
    <property type="entry name" value="IFT52_central"/>
    <property type="match status" value="1"/>
</dbReference>
<dbReference type="Proteomes" id="UP000792457">
    <property type="component" value="Unassembled WGS sequence"/>
</dbReference>
<evidence type="ECO:0008006" key="6">
    <source>
        <dbReference type="Google" id="ProtNLM"/>
    </source>
</evidence>
<evidence type="ECO:0000259" key="3">
    <source>
        <dbReference type="Pfam" id="PF23355"/>
    </source>
</evidence>
<dbReference type="InterPro" id="IPR055460">
    <property type="entry name" value="IFT52_central"/>
</dbReference>
<dbReference type="InterPro" id="IPR048643">
    <property type="entry name" value="Itf52_C"/>
</dbReference>
<evidence type="ECO:0000259" key="1">
    <source>
        <dbReference type="Pfam" id="PF21178"/>
    </source>
</evidence>
<dbReference type="PANTHER" id="PTHR12969:SF7">
    <property type="entry name" value="INTRAFLAGELLAR TRANSPORT PROTEIN 52 HOMOLOG"/>
    <property type="match status" value="1"/>
</dbReference>
<evidence type="ECO:0000259" key="2">
    <source>
        <dbReference type="Pfam" id="PF23352"/>
    </source>
</evidence>
<feature type="domain" description="Intraflagellar transport protein 52 C-terminal" evidence="1">
    <location>
        <begin position="381"/>
        <end position="438"/>
    </location>
</feature>
<reference evidence="4" key="1">
    <citation type="submission" date="2013-04" db="EMBL/GenBank/DDBJ databases">
        <authorList>
            <person name="Qu J."/>
            <person name="Murali S.C."/>
            <person name="Bandaranaike D."/>
            <person name="Bellair M."/>
            <person name="Blankenburg K."/>
            <person name="Chao H."/>
            <person name="Dinh H."/>
            <person name="Doddapaneni H."/>
            <person name="Downs B."/>
            <person name="Dugan-Rocha S."/>
            <person name="Elkadiri S."/>
            <person name="Gnanaolivu R.D."/>
            <person name="Hernandez B."/>
            <person name="Javaid M."/>
            <person name="Jayaseelan J.C."/>
            <person name="Lee S."/>
            <person name="Li M."/>
            <person name="Ming W."/>
            <person name="Munidasa M."/>
            <person name="Muniz J."/>
            <person name="Nguyen L."/>
            <person name="Ongeri F."/>
            <person name="Osuji N."/>
            <person name="Pu L.-L."/>
            <person name="Puazo M."/>
            <person name="Qu C."/>
            <person name="Quiroz J."/>
            <person name="Raj R."/>
            <person name="Weissenberger G."/>
            <person name="Xin Y."/>
            <person name="Zou X."/>
            <person name="Han Y."/>
            <person name="Richards S."/>
            <person name="Worley K."/>
            <person name="Muzny D."/>
            <person name="Gibbs R."/>
        </authorList>
    </citation>
    <scope>NUCLEOTIDE SEQUENCE</scope>
    <source>
        <strain evidence="4">Sampled in the wild</strain>
    </source>
</reference>
<dbReference type="Gene3D" id="6.10.250.2800">
    <property type="match status" value="1"/>
</dbReference>
<feature type="domain" description="IFT52 GIFT" evidence="3">
    <location>
        <begin position="11"/>
        <end position="241"/>
    </location>
</feature>
<dbReference type="OrthoDB" id="10259368at2759"/>
<dbReference type="GO" id="GO:0030992">
    <property type="term" value="C:intraciliary transport particle B"/>
    <property type="evidence" value="ECO:0007669"/>
    <property type="project" value="TreeGrafter"/>
</dbReference>
<name>A0A8K0JZ02_LADFU</name>
<dbReference type="EMBL" id="KZ308200">
    <property type="protein sequence ID" value="KAG8224547.1"/>
    <property type="molecule type" value="Genomic_DNA"/>
</dbReference>
<dbReference type="AlphaFoldDB" id="A0A8K0JZ02"/>
<sequence length="451" mass="50606">MSKSNALLKYRNKEEVTEEVLEGCSVFVLPGPREKFTESEFNCMKSYLSSGGNILVLLGEGGEKAFQTNINFLLEEYGIMINNGLKHGNKAVDSVIRTHYYKYFHPKECLVMNGVLNKGIEYLARKLNHSFSANDEANSKSALPFVYPFGATLNVARPAVAILSSGSSAYPANRPVCAFYGPNDSKSENDTSDGGRIAVMGSLHVFSDAYLEREANRILLDILFRYLSDDRSLELNKVDAEDPEEIAQPKDQLGLRDLEKEMAVTENNAEPLEVQSMISDYYEVPDTAQLSERLRVCLQESDEIPTDNMKLFNQKLFSISGDKVPDVLEAYSLLNVKYEPLKLIKPQFETPLPALQCAVFPPSFRDLPPPPLELFDLDEAFSSETSRLAQLANKCIVGEKEVEGDFEYFIRECGNILNIPSQLEEEAPKDARHILYHVALHISEFRKLNSA</sequence>
<feature type="domain" description="IFT52 central" evidence="2">
    <location>
        <begin position="290"/>
        <end position="370"/>
    </location>
</feature>
<organism evidence="4 5">
    <name type="scientific">Ladona fulva</name>
    <name type="common">Scarce chaser dragonfly</name>
    <name type="synonym">Libellula fulva</name>
    <dbReference type="NCBI Taxonomy" id="123851"/>
    <lineage>
        <taxon>Eukaryota</taxon>
        <taxon>Metazoa</taxon>
        <taxon>Ecdysozoa</taxon>
        <taxon>Arthropoda</taxon>
        <taxon>Hexapoda</taxon>
        <taxon>Insecta</taxon>
        <taxon>Pterygota</taxon>
        <taxon>Palaeoptera</taxon>
        <taxon>Odonata</taxon>
        <taxon>Epiprocta</taxon>
        <taxon>Anisoptera</taxon>
        <taxon>Libelluloidea</taxon>
        <taxon>Libellulidae</taxon>
        <taxon>Ladona</taxon>
    </lineage>
</organism>
<dbReference type="InterPro" id="IPR055458">
    <property type="entry name" value="IFT52_GIFT"/>
</dbReference>
<dbReference type="GO" id="GO:0042073">
    <property type="term" value="P:intraciliary transport"/>
    <property type="evidence" value="ECO:0007669"/>
    <property type="project" value="TreeGrafter"/>
</dbReference>
<dbReference type="GO" id="GO:0060271">
    <property type="term" value="P:cilium assembly"/>
    <property type="evidence" value="ECO:0007669"/>
    <property type="project" value="TreeGrafter"/>
</dbReference>
<proteinExistence type="predicted"/>
<dbReference type="Pfam" id="PF23355">
    <property type="entry name" value="IFT52_GIFT"/>
    <property type="match status" value="1"/>
</dbReference>
<dbReference type="PANTHER" id="PTHR12969">
    <property type="entry name" value="NGD5/OSM-6/IFT52"/>
    <property type="match status" value="1"/>
</dbReference>
<dbReference type="GO" id="GO:0005929">
    <property type="term" value="C:cilium"/>
    <property type="evidence" value="ECO:0007669"/>
    <property type="project" value="TreeGrafter"/>
</dbReference>
<dbReference type="CDD" id="cd23683">
    <property type="entry name" value="IFT52_CTD"/>
    <property type="match status" value="1"/>
</dbReference>
<dbReference type="Pfam" id="PF21178">
    <property type="entry name" value="Itf52_C"/>
    <property type="match status" value="1"/>
</dbReference>
<comment type="caution">
    <text evidence="4">The sequence shown here is derived from an EMBL/GenBank/DDBJ whole genome shotgun (WGS) entry which is preliminary data.</text>
</comment>